<dbReference type="Proteomes" id="UP000317648">
    <property type="component" value="Chromosome"/>
</dbReference>
<evidence type="ECO:0000313" key="2">
    <source>
        <dbReference type="Proteomes" id="UP000317648"/>
    </source>
</evidence>
<organism evidence="1 2">
    <name type="scientific">Lignipirellula cremea</name>
    <dbReference type="NCBI Taxonomy" id="2528010"/>
    <lineage>
        <taxon>Bacteria</taxon>
        <taxon>Pseudomonadati</taxon>
        <taxon>Planctomycetota</taxon>
        <taxon>Planctomycetia</taxon>
        <taxon>Pirellulales</taxon>
        <taxon>Pirellulaceae</taxon>
        <taxon>Lignipirellula</taxon>
    </lineage>
</organism>
<sequence>MLQRREKPFRRRIPGWRESLKYIVNGPVKGSGPPIGSGDIRPSPSNWRCYFPATQIERTDVKK</sequence>
<name>A0A518DST8_9BACT</name>
<protein>
    <submittedName>
        <fullName evidence="1">Uncharacterized protein</fullName>
    </submittedName>
</protein>
<reference evidence="1 2" key="1">
    <citation type="submission" date="2019-02" db="EMBL/GenBank/DDBJ databases">
        <title>Deep-cultivation of Planctomycetes and their phenomic and genomic characterization uncovers novel biology.</title>
        <authorList>
            <person name="Wiegand S."/>
            <person name="Jogler M."/>
            <person name="Boedeker C."/>
            <person name="Pinto D."/>
            <person name="Vollmers J."/>
            <person name="Rivas-Marin E."/>
            <person name="Kohn T."/>
            <person name="Peeters S.H."/>
            <person name="Heuer A."/>
            <person name="Rast P."/>
            <person name="Oberbeckmann S."/>
            <person name="Bunk B."/>
            <person name="Jeske O."/>
            <person name="Meyerdierks A."/>
            <person name="Storesund J.E."/>
            <person name="Kallscheuer N."/>
            <person name="Luecker S."/>
            <person name="Lage O.M."/>
            <person name="Pohl T."/>
            <person name="Merkel B.J."/>
            <person name="Hornburger P."/>
            <person name="Mueller R.-W."/>
            <person name="Bruemmer F."/>
            <person name="Labrenz M."/>
            <person name="Spormann A.M."/>
            <person name="Op den Camp H."/>
            <person name="Overmann J."/>
            <person name="Amann R."/>
            <person name="Jetten M.S.M."/>
            <person name="Mascher T."/>
            <person name="Medema M.H."/>
            <person name="Devos D.P."/>
            <person name="Kaster A.-K."/>
            <person name="Ovreas L."/>
            <person name="Rohde M."/>
            <person name="Galperin M.Y."/>
            <person name="Jogler C."/>
        </authorList>
    </citation>
    <scope>NUCLEOTIDE SEQUENCE [LARGE SCALE GENOMIC DNA]</scope>
    <source>
        <strain evidence="1 2">Pla85_3_4</strain>
    </source>
</reference>
<keyword evidence="2" id="KW-1185">Reference proteome</keyword>
<dbReference type="AlphaFoldDB" id="A0A518DST8"/>
<dbReference type="EMBL" id="CP036433">
    <property type="protein sequence ID" value="QDU94905.1"/>
    <property type="molecule type" value="Genomic_DNA"/>
</dbReference>
<dbReference type="KEGG" id="lcre:Pla8534_27130"/>
<proteinExistence type="predicted"/>
<accession>A0A518DST8</accession>
<evidence type="ECO:0000313" key="1">
    <source>
        <dbReference type="EMBL" id="QDU94905.1"/>
    </source>
</evidence>
<gene>
    <name evidence="1" type="ORF">Pla8534_27130</name>
</gene>